<dbReference type="InterPro" id="IPR001223">
    <property type="entry name" value="Glyco_hydro18_cat"/>
</dbReference>
<dbReference type="GO" id="GO:0008061">
    <property type="term" value="F:chitin binding"/>
    <property type="evidence" value="ECO:0007669"/>
    <property type="project" value="InterPro"/>
</dbReference>
<proteinExistence type="inferred from homology"/>
<dbReference type="GO" id="GO:0000272">
    <property type="term" value="P:polysaccharide catabolic process"/>
    <property type="evidence" value="ECO:0007669"/>
    <property type="project" value="UniProtKB-KW"/>
</dbReference>
<evidence type="ECO:0000256" key="8">
    <source>
        <dbReference type="ARBA" id="ARBA00023295"/>
    </source>
</evidence>
<organism evidence="14 15">
    <name type="scientific">Xylaria grammica</name>
    <dbReference type="NCBI Taxonomy" id="363999"/>
    <lineage>
        <taxon>Eukaryota</taxon>
        <taxon>Fungi</taxon>
        <taxon>Dikarya</taxon>
        <taxon>Ascomycota</taxon>
        <taxon>Pezizomycotina</taxon>
        <taxon>Sordariomycetes</taxon>
        <taxon>Xylariomycetidae</taxon>
        <taxon>Xylariales</taxon>
        <taxon>Xylariaceae</taxon>
        <taxon>Xylaria</taxon>
    </lineage>
</organism>
<comment type="similarity">
    <text evidence="11">Belongs to the glycosyl hydrolase 18 family.</text>
</comment>
<feature type="region of interest" description="Disordered" evidence="12">
    <location>
        <begin position="311"/>
        <end position="331"/>
    </location>
</feature>
<evidence type="ECO:0000256" key="5">
    <source>
        <dbReference type="ARBA" id="ARBA00022801"/>
    </source>
</evidence>
<keyword evidence="9" id="KW-0624">Polysaccharide degradation</keyword>
<dbReference type="Gene3D" id="3.20.20.80">
    <property type="entry name" value="Glycosidases"/>
    <property type="match status" value="2"/>
</dbReference>
<evidence type="ECO:0000256" key="9">
    <source>
        <dbReference type="ARBA" id="ARBA00023326"/>
    </source>
</evidence>
<evidence type="ECO:0000256" key="3">
    <source>
        <dbReference type="ARBA" id="ARBA00012729"/>
    </source>
</evidence>
<dbReference type="Proteomes" id="UP000286045">
    <property type="component" value="Unassembled WGS sequence"/>
</dbReference>
<dbReference type="EC" id="3.2.1.14" evidence="3"/>
<feature type="compositionally biased region" description="Basic and acidic residues" evidence="12">
    <location>
        <begin position="318"/>
        <end position="331"/>
    </location>
</feature>
<dbReference type="InterPro" id="IPR050314">
    <property type="entry name" value="Glycosyl_Hydrlase_18"/>
</dbReference>
<keyword evidence="15" id="KW-1185">Reference proteome</keyword>
<dbReference type="GO" id="GO:0008843">
    <property type="term" value="F:endochitinase activity"/>
    <property type="evidence" value="ECO:0007669"/>
    <property type="project" value="UniProtKB-EC"/>
</dbReference>
<accession>A0A439D8D2</accession>
<comment type="caution">
    <text evidence="14">The sequence shown here is derived from an EMBL/GenBank/DDBJ whole genome shotgun (WGS) entry which is preliminary data.</text>
</comment>
<evidence type="ECO:0000256" key="10">
    <source>
        <dbReference type="RuleBase" id="RU000489"/>
    </source>
</evidence>
<keyword evidence="5 10" id="KW-0378">Hydrolase</keyword>
<gene>
    <name evidence="14" type="ORF">EKO27_g4456</name>
</gene>
<keyword evidence="6" id="KW-0146">Chitin degradation</keyword>
<dbReference type="PROSITE" id="PS01095">
    <property type="entry name" value="GH18_1"/>
    <property type="match status" value="1"/>
</dbReference>
<feature type="region of interest" description="Disordered" evidence="12">
    <location>
        <begin position="88"/>
        <end position="107"/>
    </location>
</feature>
<evidence type="ECO:0000256" key="7">
    <source>
        <dbReference type="ARBA" id="ARBA00023277"/>
    </source>
</evidence>
<dbReference type="Pfam" id="PF00704">
    <property type="entry name" value="Glyco_hydro_18"/>
    <property type="match status" value="1"/>
</dbReference>
<dbReference type="InterPro" id="IPR017853">
    <property type="entry name" value="GH"/>
</dbReference>
<sequence length="387" mass="42212">MSSEHPEKPLPQDQGYQFINAVYYPSWRVYRGRGPSSLQLQCVNRVYYAFTRANEDGSLRLLDKHADLEIAVDGESGCLAALAKLKNERAQRPHRHAKSRRRHRGNSHSHALETLISIGGGSGSAEFAGIACDSRRREVFAASCRAFVDEHDLDGVDLDWEHPETAADGENYIALLSELRSALPSPRSTSARAAELLDNINLMGYDFTGPWTDVSGHQAQLYSAASEANFPMLGNSCHRGVDYLIASGFPAEKIVLGIPAYARSFAGACGPGEPFHDAEEIDYSDLPRSWIQAACVDPAVCAASYVDYGPDSTEDENENGRETESGAESKGKGFVSFDVPETVKIKASYVKQYGLAGLFYWTGISDVGDRSASLVRVGWDTLNGETT</sequence>
<dbReference type="GO" id="GO:0005576">
    <property type="term" value="C:extracellular region"/>
    <property type="evidence" value="ECO:0007669"/>
    <property type="project" value="UniProtKB-SubCell"/>
</dbReference>
<dbReference type="PROSITE" id="PS51910">
    <property type="entry name" value="GH18_2"/>
    <property type="match status" value="1"/>
</dbReference>
<dbReference type="PANTHER" id="PTHR11177:SF228">
    <property type="entry name" value="CHITINASE"/>
    <property type="match status" value="1"/>
</dbReference>
<evidence type="ECO:0000256" key="11">
    <source>
        <dbReference type="RuleBase" id="RU004453"/>
    </source>
</evidence>
<evidence type="ECO:0000256" key="1">
    <source>
        <dbReference type="ARBA" id="ARBA00000822"/>
    </source>
</evidence>
<feature type="domain" description="GH18" evidence="13">
    <location>
        <begin position="18"/>
        <end position="385"/>
    </location>
</feature>
<dbReference type="SUPFAM" id="SSF51445">
    <property type="entry name" value="(Trans)glycosidases"/>
    <property type="match status" value="1"/>
</dbReference>
<dbReference type="InterPro" id="IPR011583">
    <property type="entry name" value="Chitinase_II/V-like_cat"/>
</dbReference>
<protein>
    <recommendedName>
        <fullName evidence="3">chitinase</fullName>
        <ecNumber evidence="3">3.2.1.14</ecNumber>
    </recommendedName>
</protein>
<comment type="subcellular location">
    <subcellularLocation>
        <location evidence="2">Secreted</location>
    </subcellularLocation>
</comment>
<evidence type="ECO:0000256" key="12">
    <source>
        <dbReference type="SAM" id="MobiDB-lite"/>
    </source>
</evidence>
<name>A0A439D8D2_9PEZI</name>
<dbReference type="SMART" id="SM00636">
    <property type="entry name" value="Glyco_18"/>
    <property type="match status" value="1"/>
</dbReference>
<evidence type="ECO:0000313" key="14">
    <source>
        <dbReference type="EMBL" id="RWA10649.1"/>
    </source>
</evidence>
<keyword evidence="7" id="KW-0119">Carbohydrate metabolism</keyword>
<dbReference type="AlphaFoldDB" id="A0A439D8D2"/>
<evidence type="ECO:0000256" key="2">
    <source>
        <dbReference type="ARBA" id="ARBA00004613"/>
    </source>
</evidence>
<dbReference type="STRING" id="363999.A0A439D8D2"/>
<dbReference type="InterPro" id="IPR001579">
    <property type="entry name" value="Glyco_hydro_18_chit_AS"/>
</dbReference>
<dbReference type="GO" id="GO:0006032">
    <property type="term" value="P:chitin catabolic process"/>
    <property type="evidence" value="ECO:0007669"/>
    <property type="project" value="UniProtKB-KW"/>
</dbReference>
<feature type="compositionally biased region" description="Basic residues" evidence="12">
    <location>
        <begin position="92"/>
        <end position="107"/>
    </location>
</feature>
<keyword evidence="4" id="KW-0964">Secreted</keyword>
<evidence type="ECO:0000259" key="13">
    <source>
        <dbReference type="PROSITE" id="PS51910"/>
    </source>
</evidence>
<evidence type="ECO:0000256" key="4">
    <source>
        <dbReference type="ARBA" id="ARBA00022525"/>
    </source>
</evidence>
<keyword evidence="8 10" id="KW-0326">Glycosidase</keyword>
<dbReference type="PANTHER" id="PTHR11177">
    <property type="entry name" value="CHITINASE"/>
    <property type="match status" value="1"/>
</dbReference>
<comment type="catalytic activity">
    <reaction evidence="1">
        <text>Random endo-hydrolysis of N-acetyl-beta-D-glucosaminide (1-&gt;4)-beta-linkages in chitin and chitodextrins.</text>
        <dbReference type="EC" id="3.2.1.14"/>
    </reaction>
</comment>
<evidence type="ECO:0000256" key="6">
    <source>
        <dbReference type="ARBA" id="ARBA00023024"/>
    </source>
</evidence>
<reference evidence="14 15" key="1">
    <citation type="submission" date="2018-12" db="EMBL/GenBank/DDBJ databases">
        <title>Draft genome sequence of Xylaria grammica IHI A82.</title>
        <authorList>
            <person name="Buettner E."/>
            <person name="Kellner H."/>
        </authorList>
    </citation>
    <scope>NUCLEOTIDE SEQUENCE [LARGE SCALE GENOMIC DNA]</scope>
    <source>
        <strain evidence="14 15">IHI A82</strain>
    </source>
</reference>
<evidence type="ECO:0000313" key="15">
    <source>
        <dbReference type="Proteomes" id="UP000286045"/>
    </source>
</evidence>
<dbReference type="EMBL" id="RYZI01000106">
    <property type="protein sequence ID" value="RWA10649.1"/>
    <property type="molecule type" value="Genomic_DNA"/>
</dbReference>